<keyword evidence="2" id="KW-1185">Reference proteome</keyword>
<dbReference type="Proteomes" id="UP000054324">
    <property type="component" value="Unassembled WGS sequence"/>
</dbReference>
<dbReference type="CTD" id="20325916"/>
<proteinExistence type="predicted"/>
<dbReference type="RefSeq" id="XP_009176758.1">
    <property type="nucleotide sequence ID" value="XM_009178494.1"/>
</dbReference>
<dbReference type="STRING" id="6198.A0A074ZWA7"/>
<dbReference type="EMBL" id="KL597194">
    <property type="protein sequence ID" value="KER19489.1"/>
    <property type="molecule type" value="Genomic_DNA"/>
</dbReference>
<gene>
    <name evidence="1" type="ORF">T265_11748</name>
</gene>
<dbReference type="OrthoDB" id="449052at2759"/>
<organism evidence="1 2">
    <name type="scientific">Opisthorchis viverrini</name>
    <name type="common">Southeast Asian liver fluke</name>
    <dbReference type="NCBI Taxonomy" id="6198"/>
    <lineage>
        <taxon>Eukaryota</taxon>
        <taxon>Metazoa</taxon>
        <taxon>Spiralia</taxon>
        <taxon>Lophotrochozoa</taxon>
        <taxon>Platyhelminthes</taxon>
        <taxon>Trematoda</taxon>
        <taxon>Digenea</taxon>
        <taxon>Opisthorchiida</taxon>
        <taxon>Opisthorchiata</taxon>
        <taxon>Opisthorchiidae</taxon>
        <taxon>Opisthorchis</taxon>
    </lineage>
</organism>
<dbReference type="AlphaFoldDB" id="A0A074ZWA7"/>
<dbReference type="GeneID" id="20325916"/>
<evidence type="ECO:0000313" key="1">
    <source>
        <dbReference type="EMBL" id="KER19489.1"/>
    </source>
</evidence>
<protein>
    <submittedName>
        <fullName evidence="1">Uncharacterized protein</fullName>
    </submittedName>
</protein>
<dbReference type="KEGG" id="ovi:T265_11748"/>
<sequence>MPPEGRTRAGILPGCPSLDRVSRVAEVGFEPRTFRGWRSCTIIGSRVKWELRLHITTPSALFMKPKARLSSSSRDRTRVNVIGSEEADKSLLANGADELASDGARGLCSWLLLFSPRASACDRLDIRCAKMQTTRRLV</sequence>
<reference evidence="1 2" key="1">
    <citation type="submission" date="2013-11" db="EMBL/GenBank/DDBJ databases">
        <title>Opisthorchis viverrini - life in the bile duct.</title>
        <authorList>
            <person name="Young N.D."/>
            <person name="Nagarajan N."/>
            <person name="Lin S.J."/>
            <person name="Korhonen P.K."/>
            <person name="Jex A.R."/>
            <person name="Hall R.S."/>
            <person name="Safavi-Hemami H."/>
            <person name="Kaewkong W."/>
            <person name="Bertrand D."/>
            <person name="Gao S."/>
            <person name="Seet Q."/>
            <person name="Wongkham S."/>
            <person name="Teh B.T."/>
            <person name="Wongkham C."/>
            <person name="Intapan P.M."/>
            <person name="Maleewong W."/>
            <person name="Yang X."/>
            <person name="Hu M."/>
            <person name="Wang Z."/>
            <person name="Hofmann A."/>
            <person name="Sternberg P.W."/>
            <person name="Tan P."/>
            <person name="Wang J."/>
            <person name="Gasser R.B."/>
        </authorList>
    </citation>
    <scope>NUCLEOTIDE SEQUENCE [LARGE SCALE GENOMIC DNA]</scope>
</reference>
<evidence type="ECO:0000313" key="2">
    <source>
        <dbReference type="Proteomes" id="UP000054324"/>
    </source>
</evidence>
<accession>A0A074ZWA7</accession>
<name>A0A074ZWA7_OPIVI</name>